<sequence>MKHEEYHLQKGICTYLSMQYPEVMFLSDTVASVKLTPMQASRNKSIQKNGFKCPDLIILEPRGRFCGLFIELKTDTPFKKNGAIKASQKDHLELQNRTLVTLSAKGYSAQFAWSFDMAKAIIDEYLKLPSL</sequence>
<protein>
    <recommendedName>
        <fullName evidence="3">VRR-NUC domain-containing protein</fullName>
    </recommendedName>
</protein>
<gene>
    <name evidence="1" type="ORF">EG849_15080</name>
</gene>
<evidence type="ECO:0000313" key="2">
    <source>
        <dbReference type="Proteomes" id="UP000271937"/>
    </source>
</evidence>
<dbReference type="Proteomes" id="UP000271937">
    <property type="component" value="Unassembled WGS sequence"/>
</dbReference>
<comment type="caution">
    <text evidence="1">The sequence shown here is derived from an EMBL/GenBank/DDBJ whole genome shotgun (WGS) entry which is preliminary data.</text>
</comment>
<dbReference type="InterPro" id="IPR011856">
    <property type="entry name" value="tRNA_endonuc-like_dom_sf"/>
</dbReference>
<dbReference type="RefSeq" id="WP_125014216.1">
    <property type="nucleotide sequence ID" value="NZ_RQVR01000031.1"/>
</dbReference>
<dbReference type="GO" id="GO:0003676">
    <property type="term" value="F:nucleic acid binding"/>
    <property type="evidence" value="ECO:0007669"/>
    <property type="project" value="InterPro"/>
</dbReference>
<dbReference type="OrthoDB" id="1272564at2"/>
<evidence type="ECO:0008006" key="3">
    <source>
        <dbReference type="Google" id="ProtNLM"/>
    </source>
</evidence>
<dbReference type="EMBL" id="RQVR01000031">
    <property type="protein sequence ID" value="RRJ87785.1"/>
    <property type="molecule type" value="Genomic_DNA"/>
</dbReference>
<dbReference type="Gene3D" id="3.40.1350.10">
    <property type="match status" value="1"/>
</dbReference>
<dbReference type="AlphaFoldDB" id="A0A3P3VYA4"/>
<organism evidence="1 2">
    <name type="scientific">Flavobacterium macacae</name>
    <dbReference type="NCBI Taxonomy" id="2488993"/>
    <lineage>
        <taxon>Bacteria</taxon>
        <taxon>Pseudomonadati</taxon>
        <taxon>Bacteroidota</taxon>
        <taxon>Flavobacteriia</taxon>
        <taxon>Flavobacteriales</taxon>
        <taxon>Flavobacteriaceae</taxon>
        <taxon>Flavobacterium</taxon>
    </lineage>
</organism>
<accession>A0A3P3VYA4</accession>
<keyword evidence="2" id="KW-1185">Reference proteome</keyword>
<proteinExistence type="predicted"/>
<reference evidence="1 2" key="1">
    <citation type="submission" date="2018-11" db="EMBL/GenBank/DDBJ databases">
        <title>Flavobacterium sp. nov., YIM 102600 draft genome.</title>
        <authorList>
            <person name="Li G."/>
            <person name="Jiang Y."/>
        </authorList>
    </citation>
    <scope>NUCLEOTIDE SEQUENCE [LARGE SCALE GENOMIC DNA]</scope>
    <source>
        <strain evidence="1 2">YIM 102600</strain>
    </source>
</reference>
<evidence type="ECO:0000313" key="1">
    <source>
        <dbReference type="EMBL" id="RRJ87785.1"/>
    </source>
</evidence>
<name>A0A3P3VYA4_9FLAO</name>